<dbReference type="Pfam" id="PF13688">
    <property type="entry name" value="Reprolysin_5"/>
    <property type="match status" value="1"/>
</dbReference>
<comment type="caution">
    <text evidence="4">Lacks conserved residue(s) required for the propagation of feature annotation.</text>
</comment>
<evidence type="ECO:0000259" key="8">
    <source>
        <dbReference type="PROSITE" id="PS50215"/>
    </source>
</evidence>
<evidence type="ECO:0000313" key="10">
    <source>
        <dbReference type="RefSeq" id="XP_022090711.1"/>
    </source>
</evidence>
<evidence type="ECO:0000256" key="1">
    <source>
        <dbReference type="ARBA" id="ARBA00001809"/>
    </source>
</evidence>
<evidence type="ECO:0000256" key="3">
    <source>
        <dbReference type="ARBA" id="ARBA00022685"/>
    </source>
</evidence>
<dbReference type="PANTHER" id="PTHR45702">
    <property type="entry name" value="ADAM10/ADAM17 METALLOPEPTIDASE FAMILY MEMBER"/>
    <property type="match status" value="1"/>
</dbReference>
<proteinExistence type="predicted"/>
<evidence type="ECO:0000259" key="7">
    <source>
        <dbReference type="PROSITE" id="PS50214"/>
    </source>
</evidence>
<dbReference type="InterPro" id="IPR001590">
    <property type="entry name" value="Peptidase_M12B"/>
</dbReference>
<keyword evidence="4" id="KW-0479">Metal-binding</keyword>
<dbReference type="EC" id="3.4.24.81" evidence="2"/>
<dbReference type="InterPro" id="IPR036436">
    <property type="entry name" value="Disintegrin_dom_sf"/>
</dbReference>
<dbReference type="GO" id="GO:0007219">
    <property type="term" value="P:Notch signaling pathway"/>
    <property type="evidence" value="ECO:0007669"/>
    <property type="project" value="TreeGrafter"/>
</dbReference>
<comment type="catalytic activity">
    <reaction evidence="1">
        <text>Endopeptidase of broad specificity.</text>
        <dbReference type="EC" id="3.4.24.81"/>
    </reaction>
</comment>
<dbReference type="SMART" id="SM00050">
    <property type="entry name" value="DISIN"/>
    <property type="match status" value="1"/>
</dbReference>
<keyword evidence="9" id="KW-1185">Reference proteome</keyword>
<dbReference type="InterPro" id="IPR051489">
    <property type="entry name" value="ADAM_Metalloproteinase"/>
</dbReference>
<dbReference type="GO" id="GO:0004222">
    <property type="term" value="F:metalloendopeptidase activity"/>
    <property type="evidence" value="ECO:0007669"/>
    <property type="project" value="InterPro"/>
</dbReference>
<dbReference type="KEGG" id="aplc:110979325"/>
<dbReference type="OMA" id="VDPCCTP"/>
<keyword evidence="5" id="KW-0812">Transmembrane</keyword>
<dbReference type="GeneID" id="110979325"/>
<dbReference type="RefSeq" id="XP_022090711.1">
    <property type="nucleotide sequence ID" value="XM_022235019.1"/>
</dbReference>
<dbReference type="Gene3D" id="4.10.70.10">
    <property type="entry name" value="Disintegrin domain"/>
    <property type="match status" value="1"/>
</dbReference>
<feature type="chain" id="PRO_5034312321" description="ADAM10 endopeptidase" evidence="6">
    <location>
        <begin position="24"/>
        <end position="850"/>
    </location>
</feature>
<keyword evidence="3" id="KW-0165">Cleavage on pair of basic residues</keyword>
<dbReference type="SUPFAM" id="SSF57552">
    <property type="entry name" value="Blood coagulation inhibitor (disintegrin)"/>
    <property type="match status" value="1"/>
</dbReference>
<keyword evidence="5" id="KW-1133">Transmembrane helix</keyword>
<evidence type="ECO:0000256" key="2">
    <source>
        <dbReference type="ARBA" id="ARBA00012332"/>
    </source>
</evidence>
<dbReference type="PANTHER" id="PTHR45702:SF2">
    <property type="entry name" value="KUZBANIAN, ISOFORM A"/>
    <property type="match status" value="1"/>
</dbReference>
<keyword evidence="6" id="KW-0732">Signal</keyword>
<dbReference type="Proteomes" id="UP000694845">
    <property type="component" value="Unplaced"/>
</dbReference>
<feature type="binding site" evidence="4">
    <location>
        <position position="483"/>
    </location>
    <ligand>
        <name>Zn(2+)</name>
        <dbReference type="ChEBI" id="CHEBI:29105"/>
        <note>catalytic</note>
    </ligand>
</feature>
<evidence type="ECO:0000256" key="5">
    <source>
        <dbReference type="SAM" id="Phobius"/>
    </source>
</evidence>
<keyword evidence="5" id="KW-0472">Membrane</keyword>
<feature type="binding site" evidence="4">
    <location>
        <position position="473"/>
    </location>
    <ligand>
        <name>Zn(2+)</name>
        <dbReference type="ChEBI" id="CHEBI:29105"/>
        <note>catalytic</note>
    </ligand>
</feature>
<dbReference type="InterPro" id="IPR001762">
    <property type="entry name" value="Disintegrin_dom"/>
</dbReference>
<evidence type="ECO:0000256" key="6">
    <source>
        <dbReference type="SAM" id="SignalP"/>
    </source>
</evidence>
<accession>A0A8B7YGD5</accession>
<keyword evidence="4" id="KW-0862">Zinc</keyword>
<feature type="signal peptide" evidence="6">
    <location>
        <begin position="1"/>
        <end position="23"/>
    </location>
</feature>
<dbReference type="Pfam" id="PF21299">
    <property type="entry name" value="ADAM10_Cys-rich"/>
    <property type="match status" value="1"/>
</dbReference>
<dbReference type="SUPFAM" id="SSF55486">
    <property type="entry name" value="Metalloproteases ('zincins'), catalytic domain"/>
    <property type="match status" value="1"/>
</dbReference>
<feature type="domain" description="Peptidase M12B" evidence="8">
    <location>
        <begin position="304"/>
        <end position="540"/>
    </location>
</feature>
<dbReference type="PROSITE" id="PS50214">
    <property type="entry name" value="DISINTEGRIN_2"/>
    <property type="match status" value="1"/>
</dbReference>
<feature type="binding site" evidence="4">
    <location>
        <position position="477"/>
    </location>
    <ligand>
        <name>Zn(2+)</name>
        <dbReference type="ChEBI" id="CHEBI:29105"/>
        <note>catalytic</note>
    </ligand>
</feature>
<dbReference type="GO" id="GO:0005886">
    <property type="term" value="C:plasma membrane"/>
    <property type="evidence" value="ECO:0007669"/>
    <property type="project" value="TreeGrafter"/>
</dbReference>
<dbReference type="PROSITE" id="PS50215">
    <property type="entry name" value="ADAM_MEPRO"/>
    <property type="match status" value="1"/>
</dbReference>
<organism evidence="9 10">
    <name type="scientific">Acanthaster planci</name>
    <name type="common">Crown-of-thorns starfish</name>
    <dbReference type="NCBI Taxonomy" id="133434"/>
    <lineage>
        <taxon>Eukaryota</taxon>
        <taxon>Metazoa</taxon>
        <taxon>Echinodermata</taxon>
        <taxon>Eleutherozoa</taxon>
        <taxon>Asterozoa</taxon>
        <taxon>Asteroidea</taxon>
        <taxon>Valvatacea</taxon>
        <taxon>Valvatida</taxon>
        <taxon>Acanthasteridae</taxon>
        <taxon>Acanthaster</taxon>
    </lineage>
</organism>
<feature type="transmembrane region" description="Helical" evidence="5">
    <location>
        <begin position="760"/>
        <end position="781"/>
    </location>
</feature>
<feature type="active site" evidence="4">
    <location>
        <position position="474"/>
    </location>
</feature>
<feature type="domain" description="Disintegrin" evidence="7">
    <location>
        <begin position="541"/>
        <end position="642"/>
    </location>
</feature>
<dbReference type="InterPro" id="IPR024079">
    <property type="entry name" value="MetalloPept_cat_dom_sf"/>
</dbReference>
<reference evidence="10" key="1">
    <citation type="submission" date="2025-08" db="UniProtKB">
        <authorList>
            <consortium name="RefSeq"/>
        </authorList>
    </citation>
    <scope>IDENTIFICATION</scope>
</reference>
<dbReference type="InterPro" id="IPR049038">
    <property type="entry name" value="ADAM10_Cys-rich"/>
</dbReference>
<dbReference type="OrthoDB" id="2149267at2759"/>
<dbReference type="AlphaFoldDB" id="A0A8B7YGD5"/>
<sequence>MALNRHLLLALLIMLLSPRQTVCKLENKDGMPLSRYIHHFEPLNYDVGPLDAQHNSQPRNHMGQLYNDSSITWKLTAFGRSFHLQLSPYSNVVSPGAQLNVVSALGVNTTDMVSQLYRGVVIGDERSSVYGHIINGTFDGIIKTDYETFHIEPSFRYFSSPRPGFRSVIYRARDIHLEDQPITNRSATCQLCSLSWDGAKLISPKMYTLRGNKDPDKRKDIFPHISLSEGVGKRKLPTAPSNSQSHENILLAKQSFSDSDWLQMSPDEALRQSEGRTPRDAVHLEGNHTSGWHEWLTTYDRPSKTCMLHVVVDHTFFEHVAGGDVSLAAAEVAFHITEADSVYRATDFDGDGRADNVGLAIGGMTIFESVDAQNYLVSGDYPDAEEFLTDVSLYNFSAYCMGLAFTYRDFAGGILGLAWMGYPGFSEPPGGICQSQITYRNDGHPSSLNTAMVTLVNYDTYVPRSVSVTSVMHELGHGFGSPHDPRTRSCSPAGPQGNYIMSSQATDGNQPNNIRFSTCSRGPMAAVIATKGALCLQADSGPHCGNGLVEQGEECDCGTALLCHLADRCCTPKGGAGSDAECTFRRQLGRVCSPVTSPCCDDDCRLIPASWHKHCFEDDECLAVSFCNGSSADCPPPVPSPNGTPCQDGAKRCLDGQCSLTACSAVGLPECFCSDVNSTGQSCQLCCQHEGDCIPAVEFGLTTLTGDVILKQPGSSCDNYTGYCDLQGLCVTTDSDSALNKLKNFFKEGRGPIHWTNTHWYYIACAVLSFCFSCLMAKLSYDNRRYLQNALLRMRHPRSTLEPAGAHQGTGGAEGGHGVSLVAPASHATTAGLQFLLESAKPASPTSTQF</sequence>
<dbReference type="Gene3D" id="3.40.390.10">
    <property type="entry name" value="Collagenase (Catalytic Domain)"/>
    <property type="match status" value="1"/>
</dbReference>
<dbReference type="GO" id="GO:0046872">
    <property type="term" value="F:metal ion binding"/>
    <property type="evidence" value="ECO:0007669"/>
    <property type="project" value="UniProtKB-KW"/>
</dbReference>
<gene>
    <name evidence="10" type="primary">LOC110979325</name>
</gene>
<protein>
    <recommendedName>
        <fullName evidence="2">ADAM10 endopeptidase</fullName>
        <ecNumber evidence="2">3.4.24.81</ecNumber>
    </recommendedName>
</protein>
<evidence type="ECO:0000256" key="4">
    <source>
        <dbReference type="PROSITE-ProRule" id="PRU00276"/>
    </source>
</evidence>
<name>A0A8B7YGD5_ACAPL</name>
<evidence type="ECO:0000313" key="9">
    <source>
        <dbReference type="Proteomes" id="UP000694845"/>
    </source>
</evidence>
<dbReference type="GO" id="GO:0006509">
    <property type="term" value="P:membrane protein ectodomain proteolysis"/>
    <property type="evidence" value="ECO:0007669"/>
    <property type="project" value="TreeGrafter"/>
</dbReference>